<proteinExistence type="predicted"/>
<accession>A0A0V7ZU51</accession>
<evidence type="ECO:0000313" key="2">
    <source>
        <dbReference type="Proteomes" id="UP000053372"/>
    </source>
</evidence>
<dbReference type="Proteomes" id="UP000053372">
    <property type="component" value="Unassembled WGS sequence"/>
</dbReference>
<reference evidence="1 2" key="1">
    <citation type="journal article" date="2015" name="Genome Announc.">
        <title>Draft Genome of the Euendolithic (true boring) Cyanobacterium Mastigocoleus testarum strain BC008.</title>
        <authorList>
            <person name="Guida B.S."/>
            <person name="Garcia-Pichel F."/>
        </authorList>
    </citation>
    <scope>NUCLEOTIDE SEQUENCE [LARGE SCALE GENOMIC DNA]</scope>
    <source>
        <strain evidence="1 2">BC008</strain>
    </source>
</reference>
<protein>
    <submittedName>
        <fullName evidence="1">Uncharacterized protein</fullName>
    </submittedName>
</protein>
<gene>
    <name evidence="1" type="ORF">BC008_43770</name>
</gene>
<dbReference type="EMBL" id="LMTZ01000085">
    <property type="protein sequence ID" value="KST67679.1"/>
    <property type="molecule type" value="Genomic_DNA"/>
</dbReference>
<name>A0A0V7ZU51_9CYAN</name>
<dbReference type="RefSeq" id="WP_058183612.1">
    <property type="nucleotide sequence ID" value="NZ_LMTZ01000085.1"/>
</dbReference>
<sequence>MQLWFAGLIPLKPTETCGKLPQSKGTVSLIRVFLVPVPSSRQSGEARSPVRCALVVVMQGIFSGSRAGINH</sequence>
<keyword evidence="2" id="KW-1185">Reference proteome</keyword>
<organism evidence="1 2">
    <name type="scientific">Mastigocoleus testarum BC008</name>
    <dbReference type="NCBI Taxonomy" id="371196"/>
    <lineage>
        <taxon>Bacteria</taxon>
        <taxon>Bacillati</taxon>
        <taxon>Cyanobacteriota</taxon>
        <taxon>Cyanophyceae</taxon>
        <taxon>Nostocales</taxon>
        <taxon>Hapalosiphonaceae</taxon>
        <taxon>Mastigocoleus</taxon>
    </lineage>
</organism>
<dbReference type="AlphaFoldDB" id="A0A0V7ZU51"/>
<evidence type="ECO:0000313" key="1">
    <source>
        <dbReference type="EMBL" id="KST67679.1"/>
    </source>
</evidence>
<comment type="caution">
    <text evidence="1">The sequence shown here is derived from an EMBL/GenBank/DDBJ whole genome shotgun (WGS) entry which is preliminary data.</text>
</comment>